<reference evidence="2 3" key="1">
    <citation type="submission" date="2020-02" db="EMBL/GenBank/DDBJ databases">
        <authorList>
            <person name="Zheng R.K."/>
            <person name="Sun C.M."/>
        </authorList>
    </citation>
    <scope>NUCLEOTIDE SEQUENCE [LARGE SCALE GENOMIC DNA]</scope>
    <source>
        <strain evidence="3">zrk23</strain>
    </source>
</reference>
<evidence type="ECO:0000313" key="3">
    <source>
        <dbReference type="Proteomes" id="UP000501568"/>
    </source>
</evidence>
<accession>A0A6G6Y110</accession>
<dbReference type="Proteomes" id="UP000501568">
    <property type="component" value="Chromosome"/>
</dbReference>
<dbReference type="SUPFAM" id="SSF54427">
    <property type="entry name" value="NTF2-like"/>
    <property type="match status" value="1"/>
</dbReference>
<dbReference type="EMBL" id="CP049109">
    <property type="protein sequence ID" value="QIG78615.1"/>
    <property type="molecule type" value="Genomic_DNA"/>
</dbReference>
<proteinExistence type="predicted"/>
<dbReference type="AlphaFoldDB" id="A0A6G6Y110"/>
<feature type="domain" description="SnoaL-like" evidence="1">
    <location>
        <begin position="45"/>
        <end position="162"/>
    </location>
</feature>
<organism evidence="2 3">
    <name type="scientific">Stakelama tenebrarum</name>
    <dbReference type="NCBI Taxonomy" id="2711215"/>
    <lineage>
        <taxon>Bacteria</taxon>
        <taxon>Pseudomonadati</taxon>
        <taxon>Pseudomonadota</taxon>
        <taxon>Alphaproteobacteria</taxon>
        <taxon>Sphingomonadales</taxon>
        <taxon>Sphingomonadaceae</taxon>
        <taxon>Stakelama</taxon>
    </lineage>
</organism>
<dbReference type="InterPro" id="IPR037401">
    <property type="entry name" value="SnoaL-like"/>
</dbReference>
<evidence type="ECO:0000259" key="1">
    <source>
        <dbReference type="Pfam" id="PF13577"/>
    </source>
</evidence>
<gene>
    <name evidence="2" type="ORF">G5C33_01660</name>
</gene>
<protein>
    <submittedName>
        <fullName evidence="2">Nuclear transport factor 2 family protein</fullName>
    </submittedName>
</protein>
<keyword evidence="3" id="KW-1185">Reference proteome</keyword>
<dbReference type="RefSeq" id="WP_165325614.1">
    <property type="nucleotide sequence ID" value="NZ_CP049109.1"/>
</dbReference>
<evidence type="ECO:0000313" key="2">
    <source>
        <dbReference type="EMBL" id="QIG78615.1"/>
    </source>
</evidence>
<dbReference type="InterPro" id="IPR032710">
    <property type="entry name" value="NTF2-like_dom_sf"/>
</dbReference>
<name>A0A6G6Y110_9SPHN</name>
<dbReference type="KEGG" id="spzr:G5C33_01660"/>
<dbReference type="Pfam" id="PF13577">
    <property type="entry name" value="SnoaL_4"/>
    <property type="match status" value="1"/>
</dbReference>
<sequence length="238" mass="26187">MKSEGGSVQPNRRQMVASALILAAAAPAKADARHEREPSGNDNNLTAKLQVSDLINRERNARDAGDWGEMTACWRADAIVDVSWLKGSAPEFIARTRRNAASGRVTLHSLSPSVVTLQSDRAIAETPCRLASFVPIDGVEVCITGYVRLLWRADRKEGDWGLAGLRMIYIRDTMVPSDPNDQPQINSTELSGYRASYRWLSYALARTANKPRDDLPGIDRPETVAAIREAQSEWLAGI</sequence>
<dbReference type="Gene3D" id="3.10.450.50">
    <property type="match status" value="1"/>
</dbReference>